<evidence type="ECO:0000259" key="1">
    <source>
        <dbReference type="Pfam" id="PF01526"/>
    </source>
</evidence>
<gene>
    <name evidence="3" type="ORF">DSCO28_14660</name>
</gene>
<dbReference type="Pfam" id="PF13700">
    <property type="entry name" value="DUF4158"/>
    <property type="match status" value="1"/>
</dbReference>
<dbReference type="Pfam" id="PF01526">
    <property type="entry name" value="DDE_Tnp_Tn3"/>
    <property type="match status" value="1"/>
</dbReference>
<organism evidence="3 4">
    <name type="scientific">Desulfosarcina ovata subsp. sediminis</name>
    <dbReference type="NCBI Taxonomy" id="885957"/>
    <lineage>
        <taxon>Bacteria</taxon>
        <taxon>Pseudomonadati</taxon>
        <taxon>Thermodesulfobacteriota</taxon>
        <taxon>Desulfobacteria</taxon>
        <taxon>Desulfobacterales</taxon>
        <taxon>Desulfosarcinaceae</taxon>
        <taxon>Desulfosarcina</taxon>
    </lineage>
</organism>
<evidence type="ECO:0000313" key="4">
    <source>
        <dbReference type="Proteomes" id="UP000425960"/>
    </source>
</evidence>
<reference evidence="3 4" key="1">
    <citation type="submission" date="2019-11" db="EMBL/GenBank/DDBJ databases">
        <title>Comparative genomics of hydrocarbon-degrading Desulfosarcina strains.</title>
        <authorList>
            <person name="Watanabe M."/>
            <person name="Kojima H."/>
            <person name="Fukui M."/>
        </authorList>
    </citation>
    <scope>NUCLEOTIDE SEQUENCE [LARGE SCALE GENOMIC DNA]</scope>
    <source>
        <strain evidence="3 4">28bB2T</strain>
    </source>
</reference>
<sequence>MRTVDIKHTVYPRFPDIMDHDLLAQVTAFDSEEQRFISQSTSDRQRYLKALYLKAMRYLGHSRFFPKNLPRLIRIKIAEAAHVPKELVNLPTLSSVEKSRIVVAVRSYLQVKPYAREDRKRAETALQKGIARQENDLSVLINETIRWFAEAAMELPKFPVVAAIAQKALHAANRGLQQQIANALTPEQATRIVKLIDPAAKDRTPLDRFKDEFRKPSTVTMQAELDRLQDLGSYYFEIPKLHPIARCKIEYFAKIGQRYTSAELDELHRERCITALYCYLQVRRPQLLDKAAESFIQIWRGVKAHSKNHADVYQAFKRSLQEQHDSVLEDILGFICDSPTDHDLIGQIRKYRTPDEYVRIREEVKEGISWSECYYRKLKDHYTSLRRFLPQWYATIPMVATTADNALLKAVEFIVAHGGPRDSILMAANPSDIPVAFLSKEWQRRAVVKNPWTGQVQMVHKAPYELALVETIADALKDGRIAIEGARRYAPITQHLIPREEFLRNYAFYLKRLNLPENAREYYQPLLEILDGHLRRFDDQYNNVSRIFRVNRDGTLSYLRSPHPKPTRRTTRITKVLQSYITRANILEVLLDCDQLAEYLDVFQPLSSRQNMDEESRILRTLATLYAYGCNCGPTQASQATGVSKQAITYFRRRYMENHKLMEASSALVDAYSQTSLSRLLQEPGIFMTDAMHFPTLKDSITARHYFRDFSKKNVLLYQHVTPDSVCFFTKALLCGVSEAIHMLDGAVLQTSGYDAAINICDNAGKSDFVFGIASLLNMEIWPRLNSRQKLKLWGVAKDRTYNHIGHAITGVIQPEHIDSGWQDAVWVLASIAEGKAEPSLIAEHLNKKTKHPATKALNELGKILRTSYMIRYGLEMPLRYTVQRHTARREHWNQFGRNIFHGFGGLLREKDQESQEEIFWFLTVIQNAIALWNALALDQAVTDARQDGVDITDEDLKHVLPTMIEHINFVGQFHLDFNRQLPFKKAVAS</sequence>
<dbReference type="AlphaFoldDB" id="A0A5K7ZPJ7"/>
<dbReference type="GO" id="GO:0004803">
    <property type="term" value="F:transposase activity"/>
    <property type="evidence" value="ECO:0007669"/>
    <property type="project" value="InterPro"/>
</dbReference>
<accession>A0A5K7ZPJ7</accession>
<evidence type="ECO:0000313" key="3">
    <source>
        <dbReference type="EMBL" id="BBO80900.1"/>
    </source>
</evidence>
<dbReference type="InterPro" id="IPR002513">
    <property type="entry name" value="Tn3_Tnp_DDE_dom"/>
</dbReference>
<dbReference type="InterPro" id="IPR025296">
    <property type="entry name" value="DUF4158"/>
</dbReference>
<feature type="domain" description="Tn3 transposase DDE" evidence="1">
    <location>
        <begin position="588"/>
        <end position="974"/>
    </location>
</feature>
<protein>
    <recommendedName>
        <fullName evidence="5">Transposase</fullName>
    </recommendedName>
</protein>
<dbReference type="RefSeq" id="WP_155321724.1">
    <property type="nucleotide sequence ID" value="NZ_AP021876.1"/>
</dbReference>
<name>A0A5K7ZPJ7_9BACT</name>
<dbReference type="Proteomes" id="UP000425960">
    <property type="component" value="Chromosome"/>
</dbReference>
<dbReference type="GO" id="GO:0006313">
    <property type="term" value="P:DNA transposition"/>
    <property type="evidence" value="ECO:0007669"/>
    <property type="project" value="InterPro"/>
</dbReference>
<proteinExistence type="predicted"/>
<feature type="domain" description="DUF4158" evidence="2">
    <location>
        <begin position="7"/>
        <end position="166"/>
    </location>
</feature>
<evidence type="ECO:0000259" key="2">
    <source>
        <dbReference type="Pfam" id="PF13700"/>
    </source>
</evidence>
<dbReference type="KEGG" id="dov:DSCO28_14660"/>
<evidence type="ECO:0008006" key="5">
    <source>
        <dbReference type="Google" id="ProtNLM"/>
    </source>
</evidence>
<dbReference type="EMBL" id="AP021876">
    <property type="protein sequence ID" value="BBO80900.1"/>
    <property type="molecule type" value="Genomic_DNA"/>
</dbReference>